<reference evidence="1" key="1">
    <citation type="submission" date="2019-12" db="EMBL/GenBank/DDBJ databases">
        <authorList>
            <person name="Cremers G."/>
        </authorList>
    </citation>
    <scope>NUCLEOTIDE SEQUENCE</scope>
    <source>
        <strain evidence="1">Vvax</strain>
    </source>
</reference>
<sequence>MRRIRYLGTMFRTRSADEVDAIQQQVRADRWPALEAGRLGVPIDAVFPISQASEAFNLMKANGHFGKIVLTHA</sequence>
<dbReference type="RefSeq" id="WP_339093211.1">
    <property type="nucleotide sequence ID" value="NZ_LR743508.1"/>
</dbReference>
<evidence type="ECO:0000313" key="1">
    <source>
        <dbReference type="EMBL" id="CAA2109267.1"/>
    </source>
</evidence>
<dbReference type="AlphaFoldDB" id="A0A679JPL9"/>
<name>A0A679JPL9_VARPD</name>
<organism evidence="1">
    <name type="scientific">Variovorax paradoxus</name>
    <dbReference type="NCBI Taxonomy" id="34073"/>
    <lineage>
        <taxon>Bacteria</taxon>
        <taxon>Pseudomonadati</taxon>
        <taxon>Pseudomonadota</taxon>
        <taxon>Betaproteobacteria</taxon>
        <taxon>Burkholderiales</taxon>
        <taxon>Comamonadaceae</taxon>
        <taxon>Variovorax</taxon>
    </lineage>
</organism>
<dbReference type="Pfam" id="PF13602">
    <property type="entry name" value="ADH_zinc_N_2"/>
    <property type="match status" value="1"/>
</dbReference>
<accession>A0A679JPL9</accession>
<protein>
    <submittedName>
        <fullName evidence="1">Uncharacterized protein</fullName>
    </submittedName>
</protein>
<gene>
    <name evidence="1" type="ORF">VVAX_05538</name>
</gene>
<dbReference type="EMBL" id="LR743508">
    <property type="protein sequence ID" value="CAA2109267.1"/>
    <property type="molecule type" value="Genomic_DNA"/>
</dbReference>
<proteinExistence type="predicted"/>
<dbReference type="Gene3D" id="3.90.180.10">
    <property type="entry name" value="Medium-chain alcohol dehydrogenases, catalytic domain"/>
    <property type="match status" value="1"/>
</dbReference>